<dbReference type="AlphaFoldDB" id="A0A1F8GL28"/>
<protein>
    <submittedName>
        <fullName evidence="1">Uncharacterized protein</fullName>
    </submittedName>
</protein>
<dbReference type="EMBL" id="MGKL01000010">
    <property type="protein sequence ID" value="OGN26105.1"/>
    <property type="molecule type" value="Genomic_DNA"/>
</dbReference>
<accession>A0A1F8GL28</accession>
<reference evidence="1 2" key="1">
    <citation type="journal article" date="2016" name="Nat. Commun.">
        <title>Thousands of microbial genomes shed light on interconnected biogeochemical processes in an aquifer system.</title>
        <authorList>
            <person name="Anantharaman K."/>
            <person name="Brown C.T."/>
            <person name="Hug L.A."/>
            <person name="Sharon I."/>
            <person name="Castelle C.J."/>
            <person name="Probst A.J."/>
            <person name="Thomas B.C."/>
            <person name="Singh A."/>
            <person name="Wilkins M.J."/>
            <person name="Karaoz U."/>
            <person name="Brodie E.L."/>
            <person name="Williams K.H."/>
            <person name="Hubbard S.S."/>
            <person name="Banfield J.F."/>
        </authorList>
    </citation>
    <scope>NUCLEOTIDE SEQUENCE [LARGE SCALE GENOMIC DNA]</scope>
</reference>
<gene>
    <name evidence="1" type="ORF">A2925_00585</name>
</gene>
<comment type="caution">
    <text evidence="1">The sequence shown here is derived from an EMBL/GenBank/DDBJ whole genome shotgun (WGS) entry which is preliminary data.</text>
</comment>
<name>A0A1F8GL28_9BACT</name>
<evidence type="ECO:0000313" key="1">
    <source>
        <dbReference type="EMBL" id="OGN26105.1"/>
    </source>
</evidence>
<proteinExistence type="predicted"/>
<sequence>MSTDQGQDRTSLGVQLDNLAVAIKKLANSLIRAESAYLVESQVVNRLVSIAARIEHLKSLEEDEGEVFASLLKGITDILQSIGDVSGGGQKQSVEERAKIIRLFKMLEQETISLLPLIRSLDEQRKERKFDTFGGLLQRMVDAIQEKRHMLMRKDDK</sequence>
<organism evidence="1 2">
    <name type="scientific">Candidatus Yanofskybacteria bacterium RIFCSPLOWO2_01_FULL_44_22</name>
    <dbReference type="NCBI Taxonomy" id="1802697"/>
    <lineage>
        <taxon>Bacteria</taxon>
        <taxon>Candidatus Yanofskyibacteriota</taxon>
    </lineage>
</organism>
<evidence type="ECO:0000313" key="2">
    <source>
        <dbReference type="Proteomes" id="UP000178256"/>
    </source>
</evidence>
<dbReference type="Proteomes" id="UP000178256">
    <property type="component" value="Unassembled WGS sequence"/>
</dbReference>